<dbReference type="PANTHER" id="PTHR12156">
    <property type="entry name" value="PLECKSTRIN HOMOLOGY-LIKE DOMAIN, FAMILY B, MEMBER 3"/>
    <property type="match status" value="1"/>
</dbReference>
<dbReference type="GeneTree" id="ENSGT00940000156371"/>
<dbReference type="Ensembl" id="ENSHHUT00000026855.1">
    <property type="protein sequence ID" value="ENSHHUP00000025836.1"/>
    <property type="gene ID" value="ENSHHUG00000016316.1"/>
</dbReference>
<protein>
    <recommendedName>
        <fullName evidence="1">FHA domain-containing protein</fullName>
    </recommendedName>
</protein>
<dbReference type="AlphaFoldDB" id="A0A4W5LIS3"/>
<evidence type="ECO:0000259" key="1">
    <source>
        <dbReference type="Pfam" id="PF00498"/>
    </source>
</evidence>
<dbReference type="GO" id="GO:0070507">
    <property type="term" value="P:regulation of microtubule cytoskeleton organization"/>
    <property type="evidence" value="ECO:0007669"/>
    <property type="project" value="TreeGrafter"/>
</dbReference>
<organism evidence="2 3">
    <name type="scientific">Hucho hucho</name>
    <name type="common">huchen</name>
    <dbReference type="NCBI Taxonomy" id="62062"/>
    <lineage>
        <taxon>Eukaryota</taxon>
        <taxon>Metazoa</taxon>
        <taxon>Chordata</taxon>
        <taxon>Craniata</taxon>
        <taxon>Vertebrata</taxon>
        <taxon>Euteleostomi</taxon>
        <taxon>Actinopterygii</taxon>
        <taxon>Neopterygii</taxon>
        <taxon>Teleostei</taxon>
        <taxon>Protacanthopterygii</taxon>
        <taxon>Salmoniformes</taxon>
        <taxon>Salmonidae</taxon>
        <taxon>Salmoninae</taxon>
        <taxon>Hucho</taxon>
    </lineage>
</organism>
<dbReference type="GO" id="GO:0045180">
    <property type="term" value="C:basal cortex"/>
    <property type="evidence" value="ECO:0007669"/>
    <property type="project" value="TreeGrafter"/>
</dbReference>
<reference evidence="3" key="1">
    <citation type="submission" date="2018-06" db="EMBL/GenBank/DDBJ databases">
        <title>Genome assembly of Danube salmon.</title>
        <authorList>
            <person name="Macqueen D.J."/>
            <person name="Gundappa M.K."/>
        </authorList>
    </citation>
    <scope>NUCLEOTIDE SEQUENCE [LARGE SCALE GENOMIC DNA]</scope>
</reference>
<dbReference type="PANTHER" id="PTHR12156:SF21">
    <property type="entry name" value="PLECKSTRIN HOMOLOGY-LIKE DOMAIN FAMILY B MEMBER 2"/>
    <property type="match status" value="1"/>
</dbReference>
<dbReference type="InterPro" id="IPR008984">
    <property type="entry name" value="SMAD_FHA_dom_sf"/>
</dbReference>
<dbReference type="InterPro" id="IPR052212">
    <property type="entry name" value="PH-like_domain"/>
</dbReference>
<dbReference type="Pfam" id="PF00498">
    <property type="entry name" value="FHA"/>
    <property type="match status" value="1"/>
</dbReference>
<name>A0A4W5LIS3_9TELE</name>
<dbReference type="SUPFAM" id="SSF49879">
    <property type="entry name" value="SMAD/FHA domain"/>
    <property type="match status" value="1"/>
</dbReference>
<evidence type="ECO:0000313" key="3">
    <source>
        <dbReference type="Proteomes" id="UP000314982"/>
    </source>
</evidence>
<dbReference type="InterPro" id="IPR000253">
    <property type="entry name" value="FHA_dom"/>
</dbReference>
<accession>A0A4W5LIS3</accession>
<evidence type="ECO:0000313" key="2">
    <source>
        <dbReference type="Ensembl" id="ENSHHUP00000025836.1"/>
    </source>
</evidence>
<dbReference type="FunFam" id="2.60.200.20:FF:000004">
    <property type="entry name" value="pleckstrin homology-like domain family B member 1 isoform X1"/>
    <property type="match status" value="1"/>
</dbReference>
<feature type="domain" description="FHA" evidence="1">
    <location>
        <begin position="6"/>
        <end position="71"/>
    </location>
</feature>
<proteinExistence type="predicted"/>
<reference evidence="2" key="3">
    <citation type="submission" date="2025-09" db="UniProtKB">
        <authorList>
            <consortium name="Ensembl"/>
        </authorList>
    </citation>
    <scope>IDENTIFICATION</scope>
</reference>
<sequence length="115" mass="12313">LVPGVTRIGREDAVVSQDIPIQGAGIEAEHCVITNRSGVVTLDPYGNLCSQDRVPVTSPVPLTQGYSLCLGKSNFLRFNHPEEASQMNSMLPLKSPVSPLGYSTGNTHAPTLFHL</sequence>
<reference evidence="2" key="2">
    <citation type="submission" date="2025-08" db="UniProtKB">
        <authorList>
            <consortium name="Ensembl"/>
        </authorList>
    </citation>
    <scope>IDENTIFICATION</scope>
</reference>
<dbReference type="Gene3D" id="2.60.200.20">
    <property type="match status" value="1"/>
</dbReference>
<keyword evidence="3" id="KW-1185">Reference proteome</keyword>
<dbReference type="Proteomes" id="UP000314982">
    <property type="component" value="Unassembled WGS sequence"/>
</dbReference>